<evidence type="ECO:0000256" key="13">
    <source>
        <dbReference type="SAM" id="Phobius"/>
    </source>
</evidence>
<dbReference type="EMBL" id="JJOS01000035">
    <property type="protein sequence ID" value="KKG04369.1"/>
    <property type="molecule type" value="Genomic_DNA"/>
</dbReference>
<dbReference type="EMBL" id="JJQQ01000144">
    <property type="protein sequence ID" value="KKH64697.1"/>
    <property type="molecule type" value="Genomic_DNA"/>
</dbReference>
<evidence type="ECO:0000313" key="97">
    <source>
        <dbReference type="Proteomes" id="UP000034338"/>
    </source>
</evidence>
<evidence type="ECO:0000313" key="54">
    <source>
        <dbReference type="EMBL" id="KKH45756.1"/>
    </source>
</evidence>
<dbReference type="EMBL" id="JJPW01000051">
    <property type="protein sequence ID" value="KKH01097.1"/>
    <property type="molecule type" value="Genomic_DNA"/>
</dbReference>
<evidence type="ECO:0000313" key="63">
    <source>
        <dbReference type="EMBL" id="KKH78229.1"/>
    </source>
</evidence>
<dbReference type="Proteomes" id="UP000034232">
    <property type="component" value="Unassembled WGS sequence"/>
</dbReference>
<dbReference type="EMBL" id="JJQZ01000024">
    <property type="protein sequence ID" value="KKH99030.1"/>
    <property type="molecule type" value="Genomic_DNA"/>
</dbReference>
<dbReference type="Proteomes" id="UP000034820">
    <property type="component" value="Unassembled WGS sequence"/>
</dbReference>
<evidence type="ECO:0000313" key="26">
    <source>
        <dbReference type="EMBL" id="KKG53597.1"/>
    </source>
</evidence>
<dbReference type="Proteomes" id="UP000034243">
    <property type="component" value="Unassembled WGS sequence"/>
</dbReference>
<evidence type="ECO:0000313" key="49">
    <source>
        <dbReference type="EMBL" id="KKH27637.1"/>
    </source>
</evidence>
<dbReference type="SUPFAM" id="SSF81324">
    <property type="entry name" value="Voltage-gated potassium channels"/>
    <property type="match status" value="1"/>
</dbReference>
<dbReference type="EMBL" id="JJPL01000057">
    <property type="protein sequence ID" value="KKG66237.1"/>
    <property type="molecule type" value="Genomic_DNA"/>
</dbReference>
<evidence type="ECO:0000313" key="94">
    <source>
        <dbReference type="Proteomes" id="UP000034259"/>
    </source>
</evidence>
<evidence type="ECO:0000313" key="59">
    <source>
        <dbReference type="EMBL" id="KKH62146.1"/>
    </source>
</evidence>
<evidence type="ECO:0000313" key="100">
    <source>
        <dbReference type="Proteomes" id="UP000034409"/>
    </source>
</evidence>
<evidence type="ECO:0000313" key="20">
    <source>
        <dbReference type="EMBL" id="KKG33489.1"/>
    </source>
</evidence>
<dbReference type="Proteomes" id="UP000033889">
    <property type="component" value="Unassembled WGS sequence"/>
</dbReference>
<evidence type="ECO:0000256" key="2">
    <source>
        <dbReference type="ARBA" id="ARBA00022448"/>
    </source>
</evidence>
<evidence type="ECO:0000313" key="31">
    <source>
        <dbReference type="EMBL" id="KKG69375.1"/>
    </source>
</evidence>
<evidence type="ECO:0000313" key="53">
    <source>
        <dbReference type="EMBL" id="KKH41404.1"/>
    </source>
</evidence>
<evidence type="ECO:0000313" key="66">
    <source>
        <dbReference type="EMBL" id="KKH90311.1"/>
    </source>
</evidence>
<feature type="transmembrane region" description="Helical" evidence="13">
    <location>
        <begin position="27"/>
        <end position="48"/>
    </location>
</feature>
<dbReference type="EMBL" id="JJQX01000175">
    <property type="protein sequence ID" value="KKH91788.1"/>
    <property type="molecule type" value="Genomic_DNA"/>
</dbReference>
<evidence type="ECO:0000313" key="71">
    <source>
        <dbReference type="Proteomes" id="UP000033814"/>
    </source>
</evidence>
<evidence type="ECO:0000313" key="21">
    <source>
        <dbReference type="EMBL" id="KKG35610.1"/>
    </source>
</evidence>
<dbReference type="Proteomes" id="UP000034298">
    <property type="component" value="Unassembled WGS sequence"/>
</dbReference>
<evidence type="ECO:0000313" key="30">
    <source>
        <dbReference type="EMBL" id="KKG66237.1"/>
    </source>
</evidence>
<dbReference type="Proteomes" id="UP000034279">
    <property type="component" value="Unassembled WGS sequence"/>
</dbReference>
<evidence type="ECO:0000313" key="61">
    <source>
        <dbReference type="EMBL" id="KKH71138.1"/>
    </source>
</evidence>
<evidence type="ECO:0000256" key="12">
    <source>
        <dbReference type="SAM" id="Coils"/>
    </source>
</evidence>
<dbReference type="Proteomes" id="UP000033987">
    <property type="component" value="Unassembled WGS sequence"/>
</dbReference>
<evidence type="ECO:0000313" key="95">
    <source>
        <dbReference type="Proteomes" id="UP000034279"/>
    </source>
</evidence>
<evidence type="ECO:0000313" key="72">
    <source>
        <dbReference type="Proteomes" id="UP000033835"/>
    </source>
</evidence>
<keyword evidence="11 56" id="KW-0407">Ion channel</keyword>
<dbReference type="EMBL" id="JJPY01000077">
    <property type="protein sequence ID" value="KKH07992.1"/>
    <property type="molecule type" value="Genomic_DNA"/>
</dbReference>
<evidence type="ECO:0000313" key="42">
    <source>
        <dbReference type="EMBL" id="KKH05965.1"/>
    </source>
</evidence>
<dbReference type="Gene3D" id="1.20.120.350">
    <property type="entry name" value="Voltage-gated potassium channels. Chain C"/>
    <property type="match status" value="1"/>
</dbReference>
<evidence type="ECO:0000313" key="119">
    <source>
        <dbReference type="Proteomes" id="UP000034872"/>
    </source>
</evidence>
<evidence type="ECO:0000313" key="68">
    <source>
        <dbReference type="EMBL" id="KKH99030.1"/>
    </source>
</evidence>
<evidence type="ECO:0000313" key="121">
    <source>
        <dbReference type="Proteomes" id="UP000034925"/>
    </source>
</evidence>
<dbReference type="EMBL" id="JJPP01000038">
    <property type="protein sequence ID" value="KKG81822.1"/>
    <property type="molecule type" value="Genomic_DNA"/>
</dbReference>
<evidence type="ECO:0000313" key="120">
    <source>
        <dbReference type="Proteomes" id="UP000034921"/>
    </source>
</evidence>
<dbReference type="EMBL" id="JJQT01000126">
    <property type="protein sequence ID" value="KKH78229.1"/>
    <property type="molecule type" value="Genomic_DNA"/>
</dbReference>
<evidence type="ECO:0000313" key="102">
    <source>
        <dbReference type="Proteomes" id="UP000034450"/>
    </source>
</evidence>
<evidence type="ECO:0000313" key="76">
    <source>
        <dbReference type="Proteomes" id="UP000033889"/>
    </source>
</evidence>
<dbReference type="Proteomes" id="UP000034409">
    <property type="component" value="Unassembled WGS sequence"/>
</dbReference>
<keyword evidence="6" id="KW-0851">Voltage-gated channel</keyword>
<dbReference type="EMBL" id="JJPB01000042">
    <property type="protein sequence ID" value="KKG33489.1"/>
    <property type="molecule type" value="Genomic_DNA"/>
</dbReference>
<accession>A0A0F8R1H2</accession>
<dbReference type="EMBL" id="JJPG01000078">
    <property type="protein sequence ID" value="KKG52265.1"/>
    <property type="molecule type" value="Genomic_DNA"/>
</dbReference>
<evidence type="ECO:0000313" key="15">
    <source>
        <dbReference type="EMBL" id="KKG02518.1"/>
    </source>
</evidence>
<evidence type="ECO:0000313" key="90">
    <source>
        <dbReference type="Proteomes" id="UP000034227"/>
    </source>
</evidence>
<evidence type="ECO:0000313" key="111">
    <source>
        <dbReference type="Proteomes" id="UP000034668"/>
    </source>
</evidence>
<evidence type="ECO:0000313" key="117">
    <source>
        <dbReference type="Proteomes" id="UP000034820"/>
    </source>
</evidence>
<feature type="transmembrane region" description="Helical" evidence="13">
    <location>
        <begin position="144"/>
        <end position="163"/>
    </location>
</feature>
<dbReference type="EMBL" id="JJPQ01000010">
    <property type="protein sequence ID" value="KKG86098.1"/>
    <property type="molecule type" value="Genomic_DNA"/>
</dbReference>
<evidence type="ECO:0000256" key="11">
    <source>
        <dbReference type="ARBA" id="ARBA00023303"/>
    </source>
</evidence>
<evidence type="ECO:0000313" key="69">
    <source>
        <dbReference type="EMBL" id="KKI01836.1"/>
    </source>
</evidence>
<dbReference type="EMBL" id="JJQW01000026">
    <property type="protein sequence ID" value="KKH90311.1"/>
    <property type="molecule type" value="Genomic_DNA"/>
</dbReference>
<evidence type="ECO:0000313" key="93">
    <source>
        <dbReference type="Proteomes" id="UP000034253"/>
    </source>
</evidence>
<evidence type="ECO:0000313" key="65">
    <source>
        <dbReference type="EMBL" id="KKH89119.1"/>
    </source>
</evidence>
<dbReference type="Proteomes" id="UP000034064">
    <property type="component" value="Unassembled WGS sequence"/>
</dbReference>
<evidence type="ECO:0000313" key="96">
    <source>
        <dbReference type="Proteomes" id="UP000034298"/>
    </source>
</evidence>
<evidence type="ECO:0000313" key="86">
    <source>
        <dbReference type="Proteomes" id="UP000034151"/>
    </source>
</evidence>
<dbReference type="EMBL" id="JJQC01000020">
    <property type="protein sequence ID" value="KKH24729.1"/>
    <property type="molecule type" value="Genomic_DNA"/>
</dbReference>
<dbReference type="EMBL" id="JJPC01000164">
    <property type="protein sequence ID" value="KKG29970.1"/>
    <property type="molecule type" value="Genomic_DNA"/>
</dbReference>
<evidence type="ECO:0000313" key="98">
    <source>
        <dbReference type="Proteomes" id="UP000034387"/>
    </source>
</evidence>
<dbReference type="Proteomes" id="UP000034692">
    <property type="component" value="Unassembled WGS sequence"/>
</dbReference>
<comment type="subcellular location">
    <subcellularLocation>
        <location evidence="1">Membrane</location>
        <topology evidence="1">Multi-pass membrane protein</topology>
    </subcellularLocation>
</comment>
<evidence type="ECO:0000313" key="110">
    <source>
        <dbReference type="Proteomes" id="UP000034667"/>
    </source>
</evidence>
<name>A0A0F8R1H2_METMZ</name>
<keyword evidence="8 13" id="KW-1133">Transmembrane helix</keyword>
<dbReference type="EMBL" id="JJPI01000011">
    <property type="protein sequence ID" value="KKG58299.1"/>
    <property type="molecule type" value="Genomic_DNA"/>
</dbReference>
<evidence type="ECO:0000313" key="38">
    <source>
        <dbReference type="EMBL" id="KKG93587.1"/>
    </source>
</evidence>
<evidence type="ECO:0000313" key="105">
    <source>
        <dbReference type="Proteomes" id="UP000034566"/>
    </source>
</evidence>
<dbReference type="Proteomes" id="UP000034040">
    <property type="component" value="Unassembled WGS sequence"/>
</dbReference>
<dbReference type="Proteomes" id="UP000034657">
    <property type="component" value="Unassembled WGS sequence"/>
</dbReference>
<dbReference type="EMBL" id="JJPX01000156">
    <property type="protein sequence ID" value="KKH05965.1"/>
    <property type="molecule type" value="Genomic_DNA"/>
</dbReference>
<evidence type="ECO:0000313" key="83">
    <source>
        <dbReference type="Proteomes" id="UP000034064"/>
    </source>
</evidence>
<dbReference type="EMBL" id="JJPE01000076">
    <property type="protein sequence ID" value="KKG44252.1"/>
    <property type="molecule type" value="Genomic_DNA"/>
</dbReference>
<evidence type="ECO:0000313" key="64">
    <source>
        <dbReference type="EMBL" id="KKH86528.1"/>
    </source>
</evidence>
<sequence>MRKHMDKEQIQQERLDLLSQINEILDFPLILLSIVWLILIIVDFVYGLSSRLQTASTVIWGIFIADFFVELYIAPKKKVYLKENWLVALSLFLPALRILKLFRGFRLFKLSSFIRSFNLARILSSFNRSIRTVRKAVRQRGLEYVLLLTALVTSIGAAGMYSFERPGLSSYWDAFWWTAMIMTTIGSDYWPETFEGRILTFFLSVYAFAIFGYITAALASLLIGKEKEESSKEIVELRKEVQRLSSEISRFSEKEKKQI</sequence>
<dbReference type="EMBL" id="JJQS01000117">
    <property type="protein sequence ID" value="KKH72580.1"/>
    <property type="molecule type" value="Genomic_DNA"/>
</dbReference>
<evidence type="ECO:0000313" key="108">
    <source>
        <dbReference type="Proteomes" id="UP000034597"/>
    </source>
</evidence>
<keyword evidence="3" id="KW-0633">Potassium transport</keyword>
<evidence type="ECO:0000313" key="16">
    <source>
        <dbReference type="EMBL" id="KKG02631.1"/>
    </source>
</evidence>
<dbReference type="Proteomes" id="UP000033878">
    <property type="component" value="Unassembled WGS sequence"/>
</dbReference>
<dbReference type="EMBL" id="JJQG01000168">
    <property type="protein sequence ID" value="KKH33861.1"/>
    <property type="molecule type" value="Genomic_DNA"/>
</dbReference>
<evidence type="ECO:0000256" key="4">
    <source>
        <dbReference type="ARBA" id="ARBA00022692"/>
    </source>
</evidence>
<evidence type="ECO:0000313" key="115">
    <source>
        <dbReference type="Proteomes" id="UP000034758"/>
    </source>
</evidence>
<dbReference type="Proteomes" id="UP000034142">
    <property type="component" value="Unassembled WGS sequence"/>
</dbReference>
<evidence type="ECO:0000313" key="55">
    <source>
        <dbReference type="EMBL" id="KKH51465.1"/>
    </source>
</evidence>
<dbReference type="Proteomes" id="UP000034817">
    <property type="component" value="Unassembled WGS sequence"/>
</dbReference>
<evidence type="ECO:0000313" key="40">
    <source>
        <dbReference type="EMBL" id="KKG99897.1"/>
    </source>
</evidence>
<evidence type="ECO:0000256" key="10">
    <source>
        <dbReference type="ARBA" id="ARBA00023136"/>
    </source>
</evidence>
<dbReference type="Proteomes" id="UP000034597">
    <property type="component" value="Unassembled WGS sequence"/>
</dbReference>
<evidence type="ECO:0000313" key="79">
    <source>
        <dbReference type="Proteomes" id="UP000034001"/>
    </source>
</evidence>
<dbReference type="EMBL" id="JJQP01000268">
    <property type="protein sequence ID" value="KKH62146.1"/>
    <property type="molecule type" value="Genomic_DNA"/>
</dbReference>
<evidence type="ECO:0000313" key="35">
    <source>
        <dbReference type="EMBL" id="KKG86098.1"/>
    </source>
</evidence>
<dbReference type="EMBL" id="JJQV01000008">
    <property type="protein sequence ID" value="KKH86528.1"/>
    <property type="molecule type" value="Genomic_DNA"/>
</dbReference>
<evidence type="ECO:0000313" key="46">
    <source>
        <dbReference type="EMBL" id="KKH19647.1"/>
    </source>
</evidence>
<evidence type="ECO:0000313" key="34">
    <source>
        <dbReference type="EMBL" id="KKG81822.1"/>
    </source>
</evidence>
<evidence type="ECO:0000313" key="24">
    <source>
        <dbReference type="EMBL" id="KKG45891.1"/>
    </source>
</evidence>
<evidence type="ECO:0000313" key="18">
    <source>
        <dbReference type="EMBL" id="KKG12471.1"/>
    </source>
</evidence>
<evidence type="ECO:0000313" key="44">
    <source>
        <dbReference type="EMBL" id="KKH14100.1"/>
    </source>
</evidence>
<dbReference type="Proteomes" id="UP000034921">
    <property type="component" value="Unassembled WGS sequence"/>
</dbReference>
<evidence type="ECO:0000313" key="112">
    <source>
        <dbReference type="Proteomes" id="UP000034672"/>
    </source>
</evidence>
<dbReference type="EMBL" id="JJQI01000118">
    <property type="protein sequence ID" value="KKH35647.1"/>
    <property type="molecule type" value="Genomic_DNA"/>
</dbReference>
<dbReference type="Proteomes" id="UP000034468">
    <property type="component" value="Unassembled WGS sequence"/>
</dbReference>
<dbReference type="Proteomes" id="UP000034450">
    <property type="component" value="Unassembled WGS sequence"/>
</dbReference>
<dbReference type="EMBL" id="JJOU01000139">
    <property type="protein sequence ID" value="KKG12471.1"/>
    <property type="molecule type" value="Genomic_DNA"/>
</dbReference>
<evidence type="ECO:0000313" key="27">
    <source>
        <dbReference type="EMBL" id="KKG58299.1"/>
    </source>
</evidence>
<dbReference type="Pfam" id="PF00520">
    <property type="entry name" value="Ion_trans"/>
    <property type="match status" value="1"/>
</dbReference>
<evidence type="ECO:0000313" key="62">
    <source>
        <dbReference type="EMBL" id="KKH72580.1"/>
    </source>
</evidence>
<dbReference type="PANTHER" id="PTHR11537:SF254">
    <property type="entry name" value="POTASSIUM VOLTAGE-GATED CHANNEL PROTEIN SHAB"/>
    <property type="match status" value="1"/>
</dbReference>
<dbReference type="Proteomes" id="UP000034151">
    <property type="component" value="Unassembled WGS sequence"/>
</dbReference>
<dbReference type="EMBL" id="JJOT01000061">
    <property type="protein sequence ID" value="KKG02518.1"/>
    <property type="molecule type" value="Genomic_DNA"/>
</dbReference>
<evidence type="ECO:0000313" key="82">
    <source>
        <dbReference type="Proteomes" id="UP000034047"/>
    </source>
</evidence>
<dbReference type="EMBL" id="JJPH01000050">
    <property type="protein sequence ID" value="KKG53597.1"/>
    <property type="molecule type" value="Genomic_DNA"/>
</dbReference>
<dbReference type="Proteomes" id="UP000034950">
    <property type="component" value="Unassembled WGS sequence"/>
</dbReference>
<evidence type="ECO:0000313" key="25">
    <source>
        <dbReference type="EMBL" id="KKG52265.1"/>
    </source>
</evidence>
<evidence type="ECO:0000313" key="118">
    <source>
        <dbReference type="Proteomes" id="UP000034842"/>
    </source>
</evidence>
<dbReference type="Gene3D" id="1.10.287.70">
    <property type="match status" value="1"/>
</dbReference>
<evidence type="ECO:0000313" key="73">
    <source>
        <dbReference type="Proteomes" id="UP000033864"/>
    </source>
</evidence>
<dbReference type="Proteomes" id="UP000033835">
    <property type="component" value="Unassembled WGS sequence"/>
</dbReference>
<dbReference type="EMBL" id="JJPO01000135">
    <property type="protein sequence ID" value="KKG70422.1"/>
    <property type="molecule type" value="Genomic_DNA"/>
</dbReference>
<evidence type="ECO:0000313" key="74">
    <source>
        <dbReference type="Proteomes" id="UP000033878"/>
    </source>
</evidence>
<evidence type="ECO:0000313" key="29">
    <source>
        <dbReference type="EMBL" id="KKG63826.1"/>
    </source>
</evidence>
<dbReference type="AlphaFoldDB" id="A0A0F8R1H2"/>
<evidence type="ECO:0000313" key="104">
    <source>
        <dbReference type="Proteomes" id="UP000034547"/>
    </source>
</evidence>
<protein>
    <submittedName>
        <fullName evidence="56">Potassium channel protein</fullName>
    </submittedName>
</protein>
<feature type="transmembrane region" description="Helical" evidence="13">
    <location>
        <begin position="198"/>
        <end position="223"/>
    </location>
</feature>
<dbReference type="InterPro" id="IPR028325">
    <property type="entry name" value="VG_K_chnl"/>
</dbReference>
<dbReference type="PANTHER" id="PTHR11537">
    <property type="entry name" value="VOLTAGE-GATED POTASSIUM CHANNEL"/>
    <property type="match status" value="1"/>
</dbReference>
<dbReference type="EMBL" id="JJPV01000062">
    <property type="protein sequence ID" value="KKG99897.1"/>
    <property type="molecule type" value="Genomic_DNA"/>
</dbReference>
<evidence type="ECO:0000313" key="81">
    <source>
        <dbReference type="Proteomes" id="UP000034040"/>
    </source>
</evidence>
<reference evidence="71 72" key="1">
    <citation type="journal article" date="2015" name="ISME J.">
        <title>Genomic and phenotypic differentiation among Methanosarcina mazei populations from Columbia River sediment.</title>
        <authorList>
            <person name="Youngblut N.D."/>
            <person name="Wirth J.S."/>
            <person name="Henriksen J.R."/>
            <person name="Smith M."/>
            <person name="Simon H."/>
            <person name="Metcalf W.W."/>
            <person name="Whitaker R.J."/>
        </authorList>
    </citation>
    <scope>NUCLEOTIDE SEQUENCE [LARGE SCALE GENOMIC DNA]</scope>
    <source>
        <strain evidence="44 83">1.F.A.1A.3</strain>
        <strain evidence="46 114">1.F.A.1B.3</strain>
        <strain evidence="47 78">1.F.A.1B.4</strain>
        <strain evidence="48 90">1.F.A.2.8</strain>
        <strain evidence="50 120">1.F.M.0.5</strain>
        <strain evidence="49 97">1.H.A.0.1</strain>
        <strain evidence="51 115">1.H.A.1A.1</strain>
        <strain evidence="53 80">1.H.A.1A.3</strain>
        <strain evidence="52 112">1.H.A.1A.4</strain>
        <strain evidence="54 73">1.H.A.1A.6</strain>
        <strain evidence="56 94">1.H.A.2.1</strain>
        <strain evidence="55 91">1.H.A.2.3</strain>
        <strain evidence="58 102">1.H.A.2.6</strain>
        <strain evidence="57 113">1.H.A.2.7</strain>
        <strain evidence="59">1.H.A.2.8</strain>
        <strain evidence="60 77">1.H.M.0.1</strain>
        <strain evidence="61 121">1.H.M.1A.1</strain>
        <strain evidence="62 81">1.H.M.1A.2</strain>
        <strain evidence="63 118">1.H.M.1A.3</strain>
        <strain evidence="65 87">1.H.M.2.1</strain>
        <strain evidence="64 71">1.H.M.2.2</strain>
        <strain evidence="66 122">1.H.M.2.3</strain>
        <strain evidence="67 111">1.H.M.2.4</strain>
        <strain evidence="68 119">1.H.T.2.1</strain>
        <strain evidence="69 75">1.H.T.2.3</strain>
        <strain evidence="70 104">1.H.T.2.5</strain>
        <strain evidence="16 85">2.F.A.2.3</strain>
        <strain evidence="17 107">2.F.A.2.4</strain>
        <strain evidence="15 108">2.F.T.0.2</strain>
        <strain evidence="18 82">2.F.T.2.6</strain>
        <strain evidence="21 99">3.F.A.1A.1</strain>
        <strain evidence="20 74">3.F.A.1A.3</strain>
        <strain evidence="19 96">3.F.A.1B.1</strain>
        <strain evidence="22 106">3.F.A.2.12</strain>
        <strain evidence="23 110">3.F.A.2.3</strain>
        <strain evidence="24 86">3.F.A.2.5</strain>
        <strain evidence="25 89">3.F.A.2.6</strain>
        <strain evidence="26 92">3.F.A.2.7</strain>
        <strain evidence="27 88">3.F.T.1A.1</strain>
        <strain evidence="29 95">3.F.T.1A.2</strain>
        <strain evidence="28 105">3.F.T.1A.4</strain>
        <strain evidence="30 101">3.F.T.2.1</strain>
        <strain evidence="33">3.H.A.1A.1</strain>
        <strain evidence="31 84">3.H.A.1A.2</strain>
        <strain evidence="32 79">3.H.A.2.1</strain>
        <strain evidence="34 116">3.H.A.2.4</strain>
        <strain evidence="35 76">3.H.A.2.5</strain>
        <strain evidence="37 124">3.H.A.2.6</strain>
        <strain evidence="36 100">3.H.A.2.8</strain>
        <strain evidence="38 109">3.H.M.1A.1</strain>
        <strain evidence="39 103">3.H.M.1B.1</strain>
        <strain evidence="40 72">3.H.M.1B.2</strain>
        <strain evidence="41 93">3.H.M.1B.5</strain>
        <strain evidence="42 98">3.H.M.2.7</strain>
        <strain evidence="43 117">3.H.T.1A.1</strain>
        <strain evidence="45 123">3.H.T.1A.2</strain>
    </source>
</reference>
<keyword evidence="12" id="KW-0175">Coiled coil</keyword>
<dbReference type="OMA" id="ANIAAWF"/>
<evidence type="ECO:0000256" key="5">
    <source>
        <dbReference type="ARBA" id="ARBA00022826"/>
    </source>
</evidence>
<evidence type="ECO:0000313" key="32">
    <source>
        <dbReference type="EMBL" id="KKG70422.1"/>
    </source>
</evidence>
<dbReference type="Proteomes" id="UP000034577">
    <property type="component" value="Unassembled WGS sequence"/>
</dbReference>
<dbReference type="Proteomes" id="UP000034668">
    <property type="component" value="Unassembled WGS sequence"/>
</dbReference>
<evidence type="ECO:0000313" key="67">
    <source>
        <dbReference type="EMBL" id="KKH91788.1"/>
    </source>
</evidence>
<evidence type="ECO:0000313" key="88">
    <source>
        <dbReference type="Proteomes" id="UP000034188"/>
    </source>
</evidence>
<evidence type="ECO:0000313" key="123">
    <source>
        <dbReference type="Proteomes" id="UP000034944"/>
    </source>
</evidence>
<evidence type="ECO:0000313" key="19">
    <source>
        <dbReference type="EMBL" id="KKG29970.1"/>
    </source>
</evidence>
<keyword evidence="5" id="KW-0631">Potassium channel</keyword>
<dbReference type="Proteomes" id="UP000033864">
    <property type="component" value="Unassembled WGS sequence"/>
</dbReference>
<dbReference type="EMBL" id="JJQE01000098">
    <property type="protein sequence ID" value="KKH27921.1"/>
    <property type="molecule type" value="Genomic_DNA"/>
</dbReference>
<evidence type="ECO:0000313" key="87">
    <source>
        <dbReference type="Proteomes" id="UP000034152"/>
    </source>
</evidence>
<dbReference type="Proteomes" id="UP000034259">
    <property type="component" value="Unassembled WGS sequence"/>
</dbReference>
<dbReference type="EMBL" id="JJQH01000075">
    <property type="protein sequence ID" value="KKH41404.1"/>
    <property type="molecule type" value="Genomic_DNA"/>
</dbReference>
<dbReference type="Proteomes" id="UP000034399">
    <property type="component" value="Unassembled WGS sequence"/>
</dbReference>
<dbReference type="EMBL" id="JJQK01000045">
    <property type="protein sequence ID" value="KKH54924.1"/>
    <property type="molecule type" value="Genomic_DNA"/>
</dbReference>
<evidence type="ECO:0000313" key="33">
    <source>
        <dbReference type="EMBL" id="KKG76876.1"/>
    </source>
</evidence>
<evidence type="ECO:0000256" key="1">
    <source>
        <dbReference type="ARBA" id="ARBA00004141"/>
    </source>
</evidence>
<dbReference type="Proteomes" id="UP000034021">
    <property type="component" value="Unassembled WGS sequence"/>
</dbReference>
<dbReference type="Proteomes" id="UP000034424">
    <property type="component" value="Unassembled WGS sequence"/>
</dbReference>
<dbReference type="EMBL" id="JJPM01000109">
    <property type="protein sequence ID" value="KKG76876.1"/>
    <property type="molecule type" value="Genomic_DNA"/>
</dbReference>
<evidence type="ECO:0000313" key="51">
    <source>
        <dbReference type="EMBL" id="KKH33861.1"/>
    </source>
</evidence>
<dbReference type="Proteomes" id="UP000034944">
    <property type="component" value="Unassembled WGS sequence"/>
</dbReference>
<evidence type="ECO:0000313" key="75">
    <source>
        <dbReference type="Proteomes" id="UP000033885"/>
    </source>
</evidence>
<gene>
    <name evidence="19" type="ORF">DU30_09120</name>
    <name evidence="16" type="ORF">DU31_09950</name>
    <name evidence="27" type="ORF">DU33_09750</name>
    <name evidence="18" type="ORF">DU34_02205</name>
    <name evidence="22" type="ORF">DU35_06340</name>
    <name evidence="26" type="ORF">DU36_07000</name>
    <name evidence="49" type="ORF">DU37_18835</name>
    <name evidence="25" type="ORF">DU38_06620</name>
    <name evidence="24" type="ORF">DU39_07375</name>
    <name evidence="15" type="ORF">DU40_09640</name>
    <name evidence="23" type="ORF">DU41_07140</name>
    <name evidence="42" type="ORF">DU42_02405</name>
    <name evidence="33" type="ORF">DU43_14595</name>
    <name evidence="44" type="ORF">DU44_19825</name>
    <name evidence="28" type="ORF">DU45_06640</name>
    <name evidence="31" type="ORF">DU46_06010</name>
    <name evidence="17" type="ORF">DU47_15460</name>
    <name evidence="46" type="ORF">DU48_16730</name>
    <name evidence="20" type="ORF">DU49_06365</name>
    <name evidence="53" type="ORF">DU50_10820</name>
    <name evidence="43" type="ORF">DU51_09050</name>
    <name evidence="21" type="ORF">DU52_09570</name>
    <name evidence="51" type="ORF">DU54_10525</name>
    <name evidence="34" type="ORF">DU55_11095</name>
    <name evidence="41" type="ORF">DU56_13595</name>
    <name evidence="37" type="ORF">DU57_03560</name>
    <name evidence="48" type="ORF">DU58_06785</name>
    <name evidence="36" type="ORF">DU59_14980</name>
    <name evidence="50" type="ORF">DU60_07805</name>
    <name evidence="35" type="ORF">DU61_05140</name>
    <name evidence="45" type="ORF">DU62_06125</name>
    <name evidence="32" type="ORF">DU63_08820</name>
    <name evidence="29" type="ORF">DU64_17210</name>
    <name evidence="47" type="ORF">DU65_07755</name>
    <name evidence="39" type="ORF">DU66_18620</name>
    <name evidence="30" type="ORF">DU67_09605</name>
    <name evidence="40" type="ORF">DU68_13345</name>
    <name evidence="38" type="ORF">DU69_05545</name>
    <name evidence="52" type="ORF">DU71_11600</name>
    <name evidence="56" type="ORF">DU72_06370</name>
    <name evidence="59" type="ORF">DU73_05220</name>
    <name evidence="58" type="ORF">DU74_13065</name>
    <name evidence="57" type="ORF">DU75_10830</name>
    <name evidence="55" type="ORF">DU76_07255</name>
    <name evidence="62" type="ORF">DU77_12520</name>
    <name evidence="63" type="ORF">DU78_11210</name>
    <name evidence="67" type="ORF">DU79_18630</name>
    <name evidence="65" type="ORF">DU80_02885</name>
    <name evidence="69" type="ORF">DU81_09835</name>
    <name evidence="64" type="ORF">DU82_08965</name>
    <name evidence="70" type="ORF">DU83_18140</name>
    <name evidence="68" type="ORF">DU84_10375</name>
    <name evidence="54" type="ORF">DU85_17175</name>
    <name evidence="61" type="ORF">DU86_11595</name>
    <name evidence="60" type="ORF">DU87_08280</name>
    <name evidence="66" type="ORF">DU88_06825</name>
</gene>
<comment type="caution">
    <text evidence="56">The sequence shown here is derived from an EMBL/GenBank/DDBJ whole genome shotgun (WGS) entry which is preliminary data.</text>
</comment>
<dbReference type="InterPro" id="IPR005821">
    <property type="entry name" value="Ion_trans_dom"/>
</dbReference>
<evidence type="ECO:0000256" key="8">
    <source>
        <dbReference type="ARBA" id="ARBA00022989"/>
    </source>
</evidence>
<dbReference type="Proteomes" id="UP000034566">
    <property type="component" value="Unassembled WGS sequence"/>
</dbReference>
<dbReference type="EMBL" id="JJQR01000160">
    <property type="protein sequence ID" value="KKH71138.1"/>
    <property type="molecule type" value="Genomic_DNA"/>
</dbReference>
<evidence type="ECO:0000313" key="92">
    <source>
        <dbReference type="Proteomes" id="UP000034243"/>
    </source>
</evidence>
<evidence type="ECO:0000313" key="17">
    <source>
        <dbReference type="EMBL" id="KKG04369.1"/>
    </source>
</evidence>
<evidence type="ECO:0000313" key="45">
    <source>
        <dbReference type="EMBL" id="KKH14542.1"/>
    </source>
</evidence>
<dbReference type="EMBL" id="JJPN01000134">
    <property type="protein sequence ID" value="KKG69375.1"/>
    <property type="molecule type" value="Genomic_DNA"/>
</dbReference>
<keyword evidence="107" id="KW-1185">Reference proteome</keyword>
<dbReference type="Proteomes" id="UP000034387">
    <property type="component" value="Unassembled WGS sequence"/>
</dbReference>
<dbReference type="EMBL" id="JJPD01000154">
    <property type="protein sequence ID" value="KKG38429.1"/>
    <property type="molecule type" value="Genomic_DNA"/>
</dbReference>
<dbReference type="EMBL" id="JJPA01000067">
    <property type="protein sequence ID" value="KKG35610.1"/>
    <property type="molecule type" value="Genomic_DNA"/>
</dbReference>
<evidence type="ECO:0000313" key="78">
    <source>
        <dbReference type="Proteomes" id="UP000033987"/>
    </source>
</evidence>
<evidence type="ECO:0000313" key="22">
    <source>
        <dbReference type="EMBL" id="KKG38429.1"/>
    </source>
</evidence>
<evidence type="ECO:0000313" key="47">
    <source>
        <dbReference type="EMBL" id="KKH24729.1"/>
    </source>
</evidence>
<keyword evidence="10 13" id="KW-0472">Membrane</keyword>
<evidence type="ECO:0000313" key="106">
    <source>
        <dbReference type="Proteomes" id="UP000034577"/>
    </source>
</evidence>
<evidence type="ECO:0000313" key="99">
    <source>
        <dbReference type="Proteomes" id="UP000034399"/>
    </source>
</evidence>
<evidence type="ECO:0000256" key="7">
    <source>
        <dbReference type="ARBA" id="ARBA00022958"/>
    </source>
</evidence>
<evidence type="ECO:0000313" key="85">
    <source>
        <dbReference type="Proteomes" id="UP000034142"/>
    </source>
</evidence>
<dbReference type="EMBL" id="JJQF01000127">
    <property type="protein sequence ID" value="KKH27637.1"/>
    <property type="molecule type" value="Genomic_DNA"/>
</dbReference>
<dbReference type="EMBL" id="JJQU01000050">
    <property type="protein sequence ID" value="KKH89119.1"/>
    <property type="molecule type" value="Genomic_DNA"/>
</dbReference>
<feature type="domain" description="Ion transport" evidence="14">
    <location>
        <begin position="29"/>
        <end position="212"/>
    </location>
</feature>
<dbReference type="EMBL" id="JJQO01000287">
    <property type="protein sequence ID" value="KKH60792.1"/>
    <property type="molecule type" value="Genomic_DNA"/>
</dbReference>
<dbReference type="EMBL" id="JJQN01000042">
    <property type="protein sequence ID" value="KKH61736.1"/>
    <property type="molecule type" value="Genomic_DNA"/>
</dbReference>
<dbReference type="EMBL" id="JJQD01000116">
    <property type="protein sequence ID" value="KKH27417.1"/>
    <property type="molecule type" value="Genomic_DNA"/>
</dbReference>
<dbReference type="EMBL" id="JJRA01000117">
    <property type="protein sequence ID" value="KKI01836.1"/>
    <property type="molecule type" value="Genomic_DNA"/>
</dbReference>
<dbReference type="Proteomes" id="UP000034758">
    <property type="component" value="Unassembled WGS sequence"/>
</dbReference>
<evidence type="ECO:0000313" key="23">
    <source>
        <dbReference type="EMBL" id="KKG44252.1"/>
    </source>
</evidence>
<evidence type="ECO:0000313" key="103">
    <source>
        <dbReference type="Proteomes" id="UP000034468"/>
    </source>
</evidence>
<evidence type="ECO:0000256" key="6">
    <source>
        <dbReference type="ARBA" id="ARBA00022882"/>
    </source>
</evidence>
<evidence type="ECO:0000313" key="70">
    <source>
        <dbReference type="EMBL" id="KKI05803.1"/>
    </source>
</evidence>
<evidence type="ECO:0000313" key="124">
    <source>
        <dbReference type="Proteomes" id="UP000034950"/>
    </source>
</evidence>
<dbReference type="EMBL" id="JJRB01000023">
    <property type="protein sequence ID" value="KKI05803.1"/>
    <property type="molecule type" value="Genomic_DNA"/>
</dbReference>
<dbReference type="Proteomes" id="UP000034925">
    <property type="component" value="Unassembled WGS sequence"/>
</dbReference>
<dbReference type="Proteomes" id="UP000034842">
    <property type="component" value="Unassembled WGS sequence"/>
</dbReference>
<evidence type="ECO:0000313" key="101">
    <source>
        <dbReference type="Proteomes" id="UP000034424"/>
    </source>
</evidence>
<dbReference type="GO" id="GO:0001508">
    <property type="term" value="P:action potential"/>
    <property type="evidence" value="ECO:0007669"/>
    <property type="project" value="TreeGrafter"/>
</dbReference>
<evidence type="ECO:0000256" key="3">
    <source>
        <dbReference type="ARBA" id="ARBA00022538"/>
    </source>
</evidence>
<dbReference type="EMBL" id="JJQM01000166">
    <property type="protein sequence ID" value="KKH51465.1"/>
    <property type="molecule type" value="Genomic_DNA"/>
</dbReference>
<evidence type="ECO:0000313" key="37">
    <source>
        <dbReference type="EMBL" id="KKG87177.1"/>
    </source>
</evidence>
<organism evidence="56 94">
    <name type="scientific">Methanosarcina mazei</name>
    <name type="common">Methanosarcina frisia</name>
    <dbReference type="NCBI Taxonomy" id="2209"/>
    <lineage>
        <taxon>Archaea</taxon>
        <taxon>Methanobacteriati</taxon>
        <taxon>Methanobacteriota</taxon>
        <taxon>Stenosarchaea group</taxon>
        <taxon>Methanomicrobia</taxon>
        <taxon>Methanosarcinales</taxon>
        <taxon>Methanosarcinaceae</taxon>
        <taxon>Methanosarcina</taxon>
    </lineage>
</organism>
<evidence type="ECO:0000313" key="39">
    <source>
        <dbReference type="EMBL" id="KKG95891.1"/>
    </source>
</evidence>
<dbReference type="Proteomes" id="UP000034152">
    <property type="component" value="Unassembled WGS sequence"/>
</dbReference>
<dbReference type="EMBL" id="JJOR01000109">
    <property type="protein sequence ID" value="KKG02631.1"/>
    <property type="molecule type" value="Genomic_DNA"/>
</dbReference>
<evidence type="ECO:0000313" key="122">
    <source>
        <dbReference type="Proteomes" id="UP000034937"/>
    </source>
</evidence>
<evidence type="ECO:0000313" key="41">
    <source>
        <dbReference type="EMBL" id="KKH01097.1"/>
    </source>
</evidence>
<evidence type="ECO:0000313" key="60">
    <source>
        <dbReference type="EMBL" id="KKH64697.1"/>
    </source>
</evidence>
<dbReference type="Proteomes" id="UP000034188">
    <property type="component" value="Unassembled WGS sequence"/>
</dbReference>
<evidence type="ECO:0000313" key="58">
    <source>
        <dbReference type="EMBL" id="KKH61736.1"/>
    </source>
</evidence>
<dbReference type="Proteomes" id="UP000034253">
    <property type="component" value="Unassembled WGS sequence"/>
</dbReference>
<feature type="transmembrane region" description="Helical" evidence="13">
    <location>
        <begin position="55"/>
        <end position="73"/>
    </location>
</feature>
<evidence type="ECO:0000313" key="80">
    <source>
        <dbReference type="Proteomes" id="UP000034021"/>
    </source>
</evidence>
<keyword evidence="4 13" id="KW-0812">Transmembrane</keyword>
<proteinExistence type="predicted"/>
<evidence type="ECO:0000313" key="113">
    <source>
        <dbReference type="Proteomes" id="UP000034692"/>
    </source>
</evidence>
<dbReference type="Proteomes" id="UP000034047">
    <property type="component" value="Unassembled WGS sequence"/>
</dbReference>
<dbReference type="EMBL" id="JJPU01000126">
    <property type="protein sequence ID" value="KKG95891.1"/>
    <property type="molecule type" value="Genomic_DNA"/>
</dbReference>
<dbReference type="Gene3D" id="1.20.5.110">
    <property type="match status" value="1"/>
</dbReference>
<evidence type="ECO:0000313" key="43">
    <source>
        <dbReference type="EMBL" id="KKH07992.1"/>
    </source>
</evidence>
<dbReference type="Proteomes" id="UP000034872">
    <property type="component" value="Unassembled WGS sequence"/>
</dbReference>
<dbReference type="GO" id="GO:0008076">
    <property type="term" value="C:voltage-gated potassium channel complex"/>
    <property type="evidence" value="ECO:0007669"/>
    <property type="project" value="InterPro"/>
</dbReference>
<dbReference type="EMBL" id="JJPJ01000046">
    <property type="protein sequence ID" value="KKG63826.1"/>
    <property type="molecule type" value="Genomic_DNA"/>
</dbReference>
<dbReference type="Proteomes" id="UP000034338">
    <property type="component" value="Unassembled WGS sequence"/>
</dbReference>
<evidence type="ECO:0000259" key="14">
    <source>
        <dbReference type="Pfam" id="PF00520"/>
    </source>
</evidence>
<evidence type="ECO:0000256" key="9">
    <source>
        <dbReference type="ARBA" id="ARBA00023065"/>
    </source>
</evidence>
<dbReference type="EMBL" id="JJPF01000021">
    <property type="protein sequence ID" value="KKG45891.1"/>
    <property type="molecule type" value="Genomic_DNA"/>
</dbReference>
<evidence type="ECO:0000313" key="57">
    <source>
        <dbReference type="EMBL" id="KKH60792.1"/>
    </source>
</evidence>
<keyword evidence="7" id="KW-0630">Potassium</keyword>
<dbReference type="Proteomes" id="UP000033814">
    <property type="component" value="Unassembled WGS sequence"/>
</dbReference>
<evidence type="ECO:0000313" key="48">
    <source>
        <dbReference type="EMBL" id="KKH27417.1"/>
    </source>
</evidence>
<dbReference type="InterPro" id="IPR027359">
    <property type="entry name" value="Volt_channel_dom_sf"/>
</dbReference>
<evidence type="ECO:0000313" key="114">
    <source>
        <dbReference type="Proteomes" id="UP000034733"/>
    </source>
</evidence>
<feature type="coiled-coil region" evidence="12">
    <location>
        <begin position="227"/>
        <end position="254"/>
    </location>
</feature>
<dbReference type="EMBL" id="JJPK01000118">
    <property type="protein sequence ID" value="KKG58423.1"/>
    <property type="molecule type" value="Genomic_DNA"/>
</dbReference>
<dbReference type="Proteomes" id="UP000034937">
    <property type="component" value="Unassembled WGS sequence"/>
</dbReference>
<keyword evidence="9" id="KW-0406">Ion transport</keyword>
<evidence type="ECO:0000313" key="50">
    <source>
        <dbReference type="EMBL" id="KKH27921.1"/>
    </source>
</evidence>
<evidence type="ECO:0000313" key="56">
    <source>
        <dbReference type="EMBL" id="KKH54924.1"/>
    </source>
</evidence>
<dbReference type="EMBL" id="JJQA01000106">
    <property type="protein sequence ID" value="KKH14100.1"/>
    <property type="molecule type" value="Genomic_DNA"/>
</dbReference>
<dbReference type="Proteomes" id="UP000033885">
    <property type="component" value="Unassembled WGS sequence"/>
</dbReference>
<dbReference type="EMBL" id="JJPZ01000014">
    <property type="protein sequence ID" value="KKH14542.1"/>
    <property type="molecule type" value="Genomic_DNA"/>
</dbReference>
<dbReference type="Proteomes" id="UP000034667">
    <property type="component" value="Unassembled WGS sequence"/>
</dbReference>
<dbReference type="GO" id="GO:0005249">
    <property type="term" value="F:voltage-gated potassium channel activity"/>
    <property type="evidence" value="ECO:0007669"/>
    <property type="project" value="InterPro"/>
</dbReference>
<dbReference type="Proteomes" id="UP000033933">
    <property type="component" value="Unassembled WGS sequence"/>
</dbReference>
<dbReference type="Proteomes" id="UP000034733">
    <property type="component" value="Unassembled WGS sequence"/>
</dbReference>
<evidence type="ECO:0000313" key="84">
    <source>
        <dbReference type="Proteomes" id="UP000034074"/>
    </source>
</evidence>
<evidence type="ECO:0000313" key="91">
    <source>
        <dbReference type="Proteomes" id="UP000034232"/>
    </source>
</evidence>
<evidence type="ECO:0000313" key="52">
    <source>
        <dbReference type="EMBL" id="KKH35647.1"/>
    </source>
</evidence>
<evidence type="ECO:0000313" key="89">
    <source>
        <dbReference type="Proteomes" id="UP000034195"/>
    </source>
</evidence>
<evidence type="ECO:0000313" key="109">
    <source>
        <dbReference type="Proteomes" id="UP000034657"/>
    </source>
</evidence>
<evidence type="ECO:0000313" key="36">
    <source>
        <dbReference type="EMBL" id="KKG86802.1"/>
    </source>
</evidence>
<dbReference type="Proteomes" id="UP000034547">
    <property type="component" value="Unassembled WGS sequence"/>
</dbReference>
<dbReference type="Proteomes" id="UP000034227">
    <property type="component" value="Unassembled WGS sequence"/>
</dbReference>
<dbReference type="PATRIC" id="fig|2209.39.peg.1644"/>
<dbReference type="Proteomes" id="UP000034074">
    <property type="component" value="Unassembled WGS sequence"/>
</dbReference>
<dbReference type="Proteomes" id="UP000034672">
    <property type="component" value="Unassembled WGS sequence"/>
</dbReference>
<dbReference type="Proteomes" id="UP000034001">
    <property type="component" value="Unassembled WGS sequence"/>
</dbReference>
<dbReference type="EMBL" id="JJPT01000038">
    <property type="protein sequence ID" value="KKG93587.1"/>
    <property type="molecule type" value="Genomic_DNA"/>
</dbReference>
<dbReference type="EMBL" id="JJPS01000185">
    <property type="protein sequence ID" value="KKG86802.1"/>
    <property type="molecule type" value="Genomic_DNA"/>
</dbReference>
<dbReference type="Proteomes" id="UP000034578">
    <property type="component" value="Unassembled WGS sequence"/>
</dbReference>
<dbReference type="EMBL" id="JJQB01000079">
    <property type="protein sequence ID" value="KKH19647.1"/>
    <property type="molecule type" value="Genomic_DNA"/>
</dbReference>
<evidence type="ECO:0000313" key="107">
    <source>
        <dbReference type="Proteomes" id="UP000034578"/>
    </source>
</evidence>
<evidence type="ECO:0000313" key="77">
    <source>
        <dbReference type="Proteomes" id="UP000033933"/>
    </source>
</evidence>
<evidence type="ECO:0000313" key="28">
    <source>
        <dbReference type="EMBL" id="KKG58423.1"/>
    </source>
</evidence>
<evidence type="ECO:0000313" key="116">
    <source>
        <dbReference type="Proteomes" id="UP000034817"/>
    </source>
</evidence>
<dbReference type="EMBL" id="JJPR01000074">
    <property type="protein sequence ID" value="KKG87177.1"/>
    <property type="molecule type" value="Genomic_DNA"/>
</dbReference>
<dbReference type="Proteomes" id="UP000034195">
    <property type="component" value="Unassembled WGS sequence"/>
</dbReference>
<keyword evidence="2" id="KW-0813">Transport</keyword>
<dbReference type="EMBL" id="JJQJ01000173">
    <property type="protein sequence ID" value="KKH45756.1"/>
    <property type="molecule type" value="Genomic_DNA"/>
</dbReference>